<organism evidence="2 3">
    <name type="scientific">Anopheles farauti</name>
    <dbReference type="NCBI Taxonomy" id="69004"/>
    <lineage>
        <taxon>Eukaryota</taxon>
        <taxon>Metazoa</taxon>
        <taxon>Ecdysozoa</taxon>
        <taxon>Arthropoda</taxon>
        <taxon>Hexapoda</taxon>
        <taxon>Insecta</taxon>
        <taxon>Pterygota</taxon>
        <taxon>Neoptera</taxon>
        <taxon>Endopterygota</taxon>
        <taxon>Diptera</taxon>
        <taxon>Nematocera</taxon>
        <taxon>Culicoidea</taxon>
        <taxon>Culicidae</taxon>
        <taxon>Anophelinae</taxon>
        <taxon>Anopheles</taxon>
    </lineage>
</organism>
<evidence type="ECO:0000313" key="2">
    <source>
        <dbReference type="EnsemblMetazoa" id="AFAF017756-PA"/>
    </source>
</evidence>
<dbReference type="STRING" id="69004.A0A182QVK9"/>
<dbReference type="InterPro" id="IPR004119">
    <property type="entry name" value="EcKL"/>
</dbReference>
<dbReference type="VEuPathDB" id="VectorBase:AFAF017756"/>
<proteinExistence type="predicted"/>
<reference evidence="3" key="1">
    <citation type="submission" date="2014-01" db="EMBL/GenBank/DDBJ databases">
        <title>The Genome Sequence of Anopheles farauti FAR1 (V2).</title>
        <authorList>
            <consortium name="The Broad Institute Genomics Platform"/>
            <person name="Neafsey D.E."/>
            <person name="Besansky N."/>
            <person name="Howell P."/>
            <person name="Walton C."/>
            <person name="Young S.K."/>
            <person name="Zeng Q."/>
            <person name="Gargeya S."/>
            <person name="Fitzgerald M."/>
            <person name="Haas B."/>
            <person name="Abouelleil A."/>
            <person name="Allen A.W."/>
            <person name="Alvarado L."/>
            <person name="Arachchi H.M."/>
            <person name="Berlin A.M."/>
            <person name="Chapman S.B."/>
            <person name="Gainer-Dewar J."/>
            <person name="Goldberg J."/>
            <person name="Griggs A."/>
            <person name="Gujja S."/>
            <person name="Hansen M."/>
            <person name="Howarth C."/>
            <person name="Imamovic A."/>
            <person name="Ireland A."/>
            <person name="Larimer J."/>
            <person name="McCowan C."/>
            <person name="Murphy C."/>
            <person name="Pearson M."/>
            <person name="Poon T.W."/>
            <person name="Priest M."/>
            <person name="Roberts A."/>
            <person name="Saif S."/>
            <person name="Shea T."/>
            <person name="Sisk P."/>
            <person name="Sykes S."/>
            <person name="Wortman J."/>
            <person name="Nusbaum C."/>
            <person name="Birren B."/>
        </authorList>
    </citation>
    <scope>NUCLEOTIDE SEQUENCE [LARGE SCALE GENOMIC DNA]</scope>
    <source>
        <strain evidence="3">FAR1</strain>
    </source>
</reference>
<dbReference type="SMART" id="SM00587">
    <property type="entry name" value="CHK"/>
    <property type="match status" value="1"/>
</dbReference>
<keyword evidence="3" id="KW-1185">Reference proteome</keyword>
<dbReference type="PANTHER" id="PTHR11012">
    <property type="entry name" value="PROTEIN KINASE-LIKE DOMAIN-CONTAINING"/>
    <property type="match status" value="1"/>
</dbReference>
<dbReference type="PANTHER" id="PTHR11012:SF19">
    <property type="entry name" value="CHK KINASE-LIKE DOMAIN-CONTAINING PROTEIN"/>
    <property type="match status" value="1"/>
</dbReference>
<dbReference type="EnsemblMetazoa" id="AFAF017756-RA">
    <property type="protein sequence ID" value="AFAF017756-PA"/>
    <property type="gene ID" value="AFAF017756"/>
</dbReference>
<accession>A0A182QVK9</accession>
<dbReference type="Gene3D" id="3.90.1200.10">
    <property type="match status" value="1"/>
</dbReference>
<dbReference type="InterPro" id="IPR015897">
    <property type="entry name" value="CHK_kinase-like"/>
</dbReference>
<dbReference type="AlphaFoldDB" id="A0A182QVK9"/>
<evidence type="ECO:0000259" key="1">
    <source>
        <dbReference type="SMART" id="SM00587"/>
    </source>
</evidence>
<sequence length="435" mass="50265">MQHARKVVRKLPAPEVFYISAKIIATEMANFEWINGDLLMNILARQFGSNLKRVISYEVNFATKKGDNYASEMYRVKVQLDIGVPIAKSVILKVMPSGEIQQKVMEENSIYSREIVIYGQILPKIYKLLRSIGDVSIISPLCLTTSDTPKPMLVFEDAREQGFQMLDRRIGLDLDHTRLVIVKLAKLHACSRIVYDENPALFELMMEGCITDDPKKQTYLPYYQRCVRQVLRLVSQWNTDGRWEKIRRKLESLHDKIIPYGCDIYRRQHKDSFHVLNHNDIWINNMMFSYGEGAGVKDLLLLDYQLSFYGSPGVDLNFLYGSLQPKVQSAHFPELIQLYHTTLRSILERLNYRGTIPTLPDIHVEIIRKGFHRVNAVFQMLPISMMEHSEDADMDLLLGDGEQSEACRRELFNNPRYVSVLPALLQELDLAGYLD</sequence>
<evidence type="ECO:0000313" key="3">
    <source>
        <dbReference type="Proteomes" id="UP000075886"/>
    </source>
</evidence>
<dbReference type="EMBL" id="AXCN02000040">
    <property type="status" value="NOT_ANNOTATED_CDS"/>
    <property type="molecule type" value="Genomic_DNA"/>
</dbReference>
<protein>
    <recommendedName>
        <fullName evidence="1">CHK kinase-like domain-containing protein</fullName>
    </recommendedName>
</protein>
<feature type="domain" description="CHK kinase-like" evidence="1">
    <location>
        <begin position="153"/>
        <end position="349"/>
    </location>
</feature>
<dbReference type="InterPro" id="IPR011009">
    <property type="entry name" value="Kinase-like_dom_sf"/>
</dbReference>
<dbReference type="Pfam" id="PF02958">
    <property type="entry name" value="EcKL"/>
    <property type="match status" value="1"/>
</dbReference>
<reference evidence="2" key="2">
    <citation type="submission" date="2020-05" db="UniProtKB">
        <authorList>
            <consortium name="EnsemblMetazoa"/>
        </authorList>
    </citation>
    <scope>IDENTIFICATION</scope>
    <source>
        <strain evidence="2">FAR1</strain>
    </source>
</reference>
<dbReference type="Proteomes" id="UP000075886">
    <property type="component" value="Unassembled WGS sequence"/>
</dbReference>
<dbReference type="SUPFAM" id="SSF56112">
    <property type="entry name" value="Protein kinase-like (PK-like)"/>
    <property type="match status" value="1"/>
</dbReference>
<name>A0A182QVK9_9DIPT</name>